<organism evidence="3 4">
    <name type="scientific">Larsenimonas rhizosphaerae</name>
    <dbReference type="NCBI Taxonomy" id="2944682"/>
    <lineage>
        <taxon>Bacteria</taxon>
        <taxon>Pseudomonadati</taxon>
        <taxon>Pseudomonadota</taxon>
        <taxon>Gammaproteobacteria</taxon>
        <taxon>Oceanospirillales</taxon>
        <taxon>Halomonadaceae</taxon>
        <taxon>Larsenimonas</taxon>
    </lineage>
</organism>
<name>A0AA41ZGN3_9GAMM</name>
<dbReference type="EMBL" id="JAPIVE010000002">
    <property type="protein sequence ID" value="MCX2524412.1"/>
    <property type="molecule type" value="Genomic_DNA"/>
</dbReference>
<protein>
    <submittedName>
        <fullName evidence="3">Nitrate- and nitrite sensing domain-containing protein</fullName>
    </submittedName>
</protein>
<keyword evidence="1" id="KW-0812">Transmembrane</keyword>
<evidence type="ECO:0000313" key="3">
    <source>
        <dbReference type="EMBL" id="MCX2524412.1"/>
    </source>
</evidence>
<comment type="caution">
    <text evidence="3">The sequence shown here is derived from an EMBL/GenBank/DDBJ whole genome shotgun (WGS) entry which is preliminary data.</text>
</comment>
<sequence length="347" mass="39455">MERFTYSPFRLAIAAGLAGSGALLVAFLLFSALQQWRITHQAGHELQLARLTMAGSELVHQLQRERGLSAAVLGDDSATLTRQLTRQRTATDEALSRWQATYTSLRDALPESLEHTSNDMMHQRLDALGSTRELVDAHHYELDGLLRYYTEINRHLITDLKDASTHTDDIMIRRQWLSWYSLALLKDDAGLERALGAWAYANDAMPTAQFRRFMSLIRQQSNYLYAFRIQASPAMVHSGEAVMEAVNEQDIEAERDWIVRQAGHGGFDRDPSRWFSLQTTRIDHLHTLEGRVFHALKDTLDRRDADAEHALWSMAAASIALTAGLMAAGIYLWRRRHQLLCRQAPDD</sequence>
<feature type="transmembrane region" description="Helical" evidence="1">
    <location>
        <begin position="310"/>
        <end position="333"/>
    </location>
</feature>
<feature type="domain" description="Nitrate/nitrite sensing protein" evidence="2">
    <location>
        <begin position="57"/>
        <end position="295"/>
    </location>
</feature>
<dbReference type="Pfam" id="PF08376">
    <property type="entry name" value="NIT"/>
    <property type="match status" value="1"/>
</dbReference>
<proteinExistence type="predicted"/>
<evidence type="ECO:0000259" key="2">
    <source>
        <dbReference type="Pfam" id="PF08376"/>
    </source>
</evidence>
<evidence type="ECO:0000256" key="1">
    <source>
        <dbReference type="SAM" id="Phobius"/>
    </source>
</evidence>
<gene>
    <name evidence="3" type="ORF">OQ287_09170</name>
</gene>
<keyword evidence="4" id="KW-1185">Reference proteome</keyword>
<dbReference type="RefSeq" id="WP_265896240.1">
    <property type="nucleotide sequence ID" value="NZ_JAPIVE010000002.1"/>
</dbReference>
<reference evidence="3" key="1">
    <citation type="submission" date="2022-11" db="EMBL/GenBank/DDBJ databases">
        <title>Larsenimonas rhizosphaerae sp. nov., isolated from a tidal mudflat.</title>
        <authorList>
            <person name="Lee S.D."/>
            <person name="Kim I.S."/>
        </authorList>
    </citation>
    <scope>NUCLEOTIDE SEQUENCE</scope>
    <source>
        <strain evidence="3">GH2-1</strain>
    </source>
</reference>
<evidence type="ECO:0000313" key="4">
    <source>
        <dbReference type="Proteomes" id="UP001165678"/>
    </source>
</evidence>
<keyword evidence="1" id="KW-1133">Transmembrane helix</keyword>
<dbReference type="AlphaFoldDB" id="A0AA41ZGN3"/>
<keyword evidence="1" id="KW-0472">Membrane</keyword>
<dbReference type="Proteomes" id="UP001165678">
    <property type="component" value="Unassembled WGS sequence"/>
</dbReference>
<dbReference type="InterPro" id="IPR013587">
    <property type="entry name" value="Nitrate/nitrite_sensing"/>
</dbReference>
<accession>A0AA41ZGN3</accession>